<proteinExistence type="predicted"/>
<sequence length="329" mass="35466">MNIDWTAFRQAIESPKRFVLTSHVRPDCDALGSELGMAALLRQLGKEVAIVNASETPPHLAFIDPKNEIKQLGQDISAEEVVAHYDGFLVVDTSAWVQLGEMASVMKQFHGAKLVLDHHVSQDDLGGEMFKDPKCEATGRLVYEAAKAWDLKITPETAFVLFTAIATDTGWFRFPSVSGGTYHAIGDLIEAGAVPSEVYAKLFEKERIQRVNLRGRILASAKIIHNGKLAYSMATKQDFIDTGASAADTEDAINMTMAVAGVEAAILFVELPNNEGVKASFRSRSQLDVANLAQQFGGGGHVAAAGALLTQPLDEVVPLLLDATEKAMG</sequence>
<accession>A0A368KKR9</accession>
<dbReference type="SUPFAM" id="SSF64182">
    <property type="entry name" value="DHH phosphoesterases"/>
    <property type="match status" value="1"/>
</dbReference>
<gene>
    <name evidence="3" type="ORF">DTL42_22570</name>
</gene>
<feature type="domain" description="DDH" evidence="1">
    <location>
        <begin position="18"/>
        <end position="165"/>
    </location>
</feature>
<dbReference type="InterPro" id="IPR038763">
    <property type="entry name" value="DHH_sf"/>
</dbReference>
<evidence type="ECO:0000259" key="1">
    <source>
        <dbReference type="Pfam" id="PF01368"/>
    </source>
</evidence>
<feature type="domain" description="DHHA1" evidence="2">
    <location>
        <begin position="234"/>
        <end position="327"/>
    </location>
</feature>
<dbReference type="InterPro" id="IPR051319">
    <property type="entry name" value="Oligoribo/pAp-PDE_c-di-AMP_PDE"/>
</dbReference>
<dbReference type="InterPro" id="IPR001667">
    <property type="entry name" value="DDH_dom"/>
</dbReference>
<name>A0A368KKR9_9BACT</name>
<comment type="caution">
    <text evidence="3">The sequence shown here is derived from an EMBL/GenBank/DDBJ whole genome shotgun (WGS) entry which is preliminary data.</text>
</comment>
<dbReference type="InterPro" id="IPR003156">
    <property type="entry name" value="DHHA1_dom"/>
</dbReference>
<evidence type="ECO:0000259" key="2">
    <source>
        <dbReference type="Pfam" id="PF02272"/>
    </source>
</evidence>
<dbReference type="Pfam" id="PF01368">
    <property type="entry name" value="DHH"/>
    <property type="match status" value="1"/>
</dbReference>
<dbReference type="EMBL" id="QPEX01000045">
    <property type="protein sequence ID" value="RCS41349.1"/>
    <property type="molecule type" value="Genomic_DNA"/>
</dbReference>
<dbReference type="Proteomes" id="UP000253562">
    <property type="component" value="Unassembled WGS sequence"/>
</dbReference>
<evidence type="ECO:0000313" key="3">
    <source>
        <dbReference type="EMBL" id="RCS41349.1"/>
    </source>
</evidence>
<organism evidence="3 4">
    <name type="scientific">Bremerella cremea</name>
    <dbReference type="NCBI Taxonomy" id="1031537"/>
    <lineage>
        <taxon>Bacteria</taxon>
        <taxon>Pseudomonadati</taxon>
        <taxon>Planctomycetota</taxon>
        <taxon>Planctomycetia</taxon>
        <taxon>Pirellulales</taxon>
        <taxon>Pirellulaceae</taxon>
        <taxon>Bremerella</taxon>
    </lineage>
</organism>
<dbReference type="PANTHER" id="PTHR47618">
    <property type="entry name" value="BIFUNCTIONAL OLIGORIBONUCLEASE AND PAP PHOSPHATASE NRNA"/>
    <property type="match status" value="1"/>
</dbReference>
<dbReference type="OrthoDB" id="9803668at2"/>
<reference evidence="3 4" key="1">
    <citation type="submission" date="2018-07" db="EMBL/GenBank/DDBJ databases">
        <title>Comparative genomes isolates from brazilian mangrove.</title>
        <authorList>
            <person name="De Araujo J.E."/>
            <person name="Taketani R.G."/>
            <person name="Silva M.C.P."/>
            <person name="Lourenco M.V."/>
            <person name="Oliveira V.M."/>
            <person name="Andreote F.D."/>
        </authorList>
    </citation>
    <scope>NUCLEOTIDE SEQUENCE [LARGE SCALE GENOMIC DNA]</scope>
    <source>
        <strain evidence="3 4">HEX PRIS-MGV</strain>
    </source>
</reference>
<evidence type="ECO:0000313" key="4">
    <source>
        <dbReference type="Proteomes" id="UP000253562"/>
    </source>
</evidence>
<dbReference type="Pfam" id="PF02272">
    <property type="entry name" value="DHHA1"/>
    <property type="match status" value="1"/>
</dbReference>
<dbReference type="Gene3D" id="3.90.1640.10">
    <property type="entry name" value="inorganic pyrophosphatase (n-terminal core)"/>
    <property type="match status" value="1"/>
</dbReference>
<dbReference type="RefSeq" id="WP_114372459.1">
    <property type="nucleotide sequence ID" value="NZ_QPEX01000045.1"/>
</dbReference>
<protein>
    <submittedName>
        <fullName evidence="3">Bifunctional oligoribonuclease/PAP phosphatase NrnA</fullName>
    </submittedName>
</protein>
<dbReference type="AlphaFoldDB" id="A0A368KKR9"/>
<dbReference type="Gene3D" id="3.10.310.30">
    <property type="match status" value="1"/>
</dbReference>
<dbReference type="GO" id="GO:0003676">
    <property type="term" value="F:nucleic acid binding"/>
    <property type="evidence" value="ECO:0007669"/>
    <property type="project" value="InterPro"/>
</dbReference>
<dbReference type="PANTHER" id="PTHR47618:SF1">
    <property type="entry name" value="BIFUNCTIONAL OLIGORIBONUCLEASE AND PAP PHOSPHATASE NRNA"/>
    <property type="match status" value="1"/>
</dbReference>